<accession>A0A941D4B5</accession>
<keyword evidence="1 4" id="KW-0732">Signal</keyword>
<dbReference type="InterPro" id="IPR012997">
    <property type="entry name" value="RplA"/>
</dbReference>
<comment type="caution">
    <text evidence="7">The sequence shown here is derived from an EMBL/GenBank/DDBJ whole genome shotgun (WGS) entry which is preliminary data.</text>
</comment>
<dbReference type="Pfam" id="PF05036">
    <property type="entry name" value="SPOR"/>
    <property type="match status" value="1"/>
</dbReference>
<feature type="signal peptide" evidence="4">
    <location>
        <begin position="1"/>
        <end position="24"/>
    </location>
</feature>
<sequence length="332" mass="34523" precursor="true">MNAHHHSATARNLALILVACAALAACATPHPRLAGKLSDGAMGGPPSGAGGRYKVGAPYQVAGIWYVPHEDPRYDATGTASWYGDDFHMKPTANGETFDMNLVSAAHPTLPLPSIVEVTNLDNGKRIQVRVNDRGPFVGGRVIDLSHEAARQLGYDRKGLANVRVKYVGPAPLGGPNAGMRYASTTAPPPAYASPNYVPPAYSAPLPAYAPPAPVSVAAASLPPITGSAIAATQIPPVSSAAPVFASAPRVIPASSAYRIQAGAFSDRGNAQRVADQLATAGQATIEPMQRADGVTLYRVVLQSGADEGEAWGLRDKVASYGFAEARVLRPF</sequence>
<dbReference type="SUPFAM" id="SSF50685">
    <property type="entry name" value="Barwin-like endoglucanases"/>
    <property type="match status" value="1"/>
</dbReference>
<dbReference type="GO" id="GO:0071555">
    <property type="term" value="P:cell wall organization"/>
    <property type="evidence" value="ECO:0007669"/>
    <property type="project" value="UniProtKB-KW"/>
</dbReference>
<reference evidence="7" key="1">
    <citation type="submission" date="2021-04" db="EMBL/GenBank/DDBJ databases">
        <title>Draft genome assembly of strain Phenylobacterium sp. 20VBR1 using MiniION and Illumina platforms.</title>
        <authorList>
            <person name="Thomas F.A."/>
            <person name="Krishnan K.P."/>
            <person name="Sinha R.K."/>
        </authorList>
    </citation>
    <scope>NUCLEOTIDE SEQUENCE</scope>
    <source>
        <strain evidence="7">20VBR1</strain>
    </source>
</reference>
<organism evidence="7 8">
    <name type="scientific">Phenylobacterium glaciei</name>
    <dbReference type="NCBI Taxonomy" id="2803784"/>
    <lineage>
        <taxon>Bacteria</taxon>
        <taxon>Pseudomonadati</taxon>
        <taxon>Pseudomonadota</taxon>
        <taxon>Alphaproteobacteria</taxon>
        <taxon>Caulobacterales</taxon>
        <taxon>Caulobacteraceae</taxon>
        <taxon>Phenylobacterium</taxon>
    </lineage>
</organism>
<dbReference type="GO" id="GO:0042834">
    <property type="term" value="F:peptidoglycan binding"/>
    <property type="evidence" value="ECO:0007669"/>
    <property type="project" value="InterPro"/>
</dbReference>
<dbReference type="HAMAP" id="MF_02071">
    <property type="entry name" value="RlpA"/>
    <property type="match status" value="1"/>
</dbReference>
<feature type="chain" id="PRO_5038191843" description="Endolytic peptidoglycan transglycosylase RlpA" evidence="4">
    <location>
        <begin position="25"/>
        <end position="332"/>
    </location>
</feature>
<dbReference type="AlphaFoldDB" id="A0A941D4B5"/>
<dbReference type="PROSITE" id="PS51724">
    <property type="entry name" value="SPOR"/>
    <property type="match status" value="1"/>
</dbReference>
<dbReference type="InterPro" id="IPR009009">
    <property type="entry name" value="RlpA-like_DPBB"/>
</dbReference>
<comment type="similarity">
    <text evidence="4 5">Belongs to the RlpA family.</text>
</comment>
<evidence type="ECO:0000256" key="3">
    <source>
        <dbReference type="ARBA" id="ARBA00023316"/>
    </source>
</evidence>
<keyword evidence="2 4" id="KW-0456">Lyase</keyword>
<feature type="domain" description="SPOR" evidence="6">
    <location>
        <begin position="252"/>
        <end position="331"/>
    </location>
</feature>
<dbReference type="Gene3D" id="3.30.70.1070">
    <property type="entry name" value="Sporulation related repeat"/>
    <property type="match status" value="1"/>
</dbReference>
<evidence type="ECO:0000256" key="2">
    <source>
        <dbReference type="ARBA" id="ARBA00023239"/>
    </source>
</evidence>
<dbReference type="InterPro" id="IPR036680">
    <property type="entry name" value="SPOR-like_sf"/>
</dbReference>
<dbReference type="NCBIfam" id="TIGR00413">
    <property type="entry name" value="rlpA"/>
    <property type="match status" value="1"/>
</dbReference>
<dbReference type="GO" id="GO:0000270">
    <property type="term" value="P:peptidoglycan metabolic process"/>
    <property type="evidence" value="ECO:0007669"/>
    <property type="project" value="UniProtKB-UniRule"/>
</dbReference>
<dbReference type="Gene3D" id="2.40.40.10">
    <property type="entry name" value="RlpA-like domain"/>
    <property type="match status" value="1"/>
</dbReference>
<dbReference type="Pfam" id="PF03330">
    <property type="entry name" value="DPBB_1"/>
    <property type="match status" value="1"/>
</dbReference>
<protein>
    <recommendedName>
        <fullName evidence="4">Endolytic peptidoglycan transglycosylase RlpA</fullName>
        <ecNumber evidence="4">4.2.2.-</ecNumber>
    </recommendedName>
</protein>
<evidence type="ECO:0000313" key="8">
    <source>
        <dbReference type="Proteomes" id="UP000622580"/>
    </source>
</evidence>
<evidence type="ECO:0000256" key="4">
    <source>
        <dbReference type="HAMAP-Rule" id="MF_02071"/>
    </source>
</evidence>
<dbReference type="Proteomes" id="UP000622580">
    <property type="component" value="Unassembled WGS sequence"/>
</dbReference>
<proteinExistence type="inferred from homology"/>
<dbReference type="InterPro" id="IPR036908">
    <property type="entry name" value="RlpA-like_sf"/>
</dbReference>
<name>A0A941D4B5_9CAUL</name>
<keyword evidence="3 4" id="KW-0961">Cell wall biogenesis/degradation</keyword>
<evidence type="ECO:0000256" key="1">
    <source>
        <dbReference type="ARBA" id="ARBA00022729"/>
    </source>
</evidence>
<gene>
    <name evidence="4" type="primary">rlpA</name>
    <name evidence="7" type="ORF">JKL49_11210</name>
</gene>
<dbReference type="EMBL" id="JAGSGD010000001">
    <property type="protein sequence ID" value="MBR7619958.1"/>
    <property type="molecule type" value="Genomic_DNA"/>
</dbReference>
<dbReference type="SUPFAM" id="SSF110997">
    <property type="entry name" value="Sporulation related repeat"/>
    <property type="match status" value="1"/>
</dbReference>
<evidence type="ECO:0000259" key="6">
    <source>
        <dbReference type="PROSITE" id="PS51724"/>
    </source>
</evidence>
<dbReference type="InterPro" id="IPR034718">
    <property type="entry name" value="RlpA"/>
</dbReference>
<comment type="function">
    <text evidence="4">Lytic transglycosylase with a strong preference for naked glycan strands that lack stem peptides.</text>
</comment>
<dbReference type="CDD" id="cd22268">
    <property type="entry name" value="DPBB_RlpA-like"/>
    <property type="match status" value="1"/>
</dbReference>
<dbReference type="PANTHER" id="PTHR34183">
    <property type="entry name" value="ENDOLYTIC PEPTIDOGLYCAN TRANSGLYCOSYLASE RLPA"/>
    <property type="match status" value="1"/>
</dbReference>
<dbReference type="RefSeq" id="WP_215340579.1">
    <property type="nucleotide sequence ID" value="NZ_JAGSGD010000001.1"/>
</dbReference>
<keyword evidence="8" id="KW-1185">Reference proteome</keyword>
<evidence type="ECO:0000313" key="7">
    <source>
        <dbReference type="EMBL" id="MBR7619958.1"/>
    </source>
</evidence>
<dbReference type="PANTHER" id="PTHR34183:SF1">
    <property type="entry name" value="ENDOLYTIC PEPTIDOGLYCAN TRANSGLYCOSYLASE RLPA"/>
    <property type="match status" value="1"/>
</dbReference>
<dbReference type="GO" id="GO:0009279">
    <property type="term" value="C:cell outer membrane"/>
    <property type="evidence" value="ECO:0007669"/>
    <property type="project" value="TreeGrafter"/>
</dbReference>
<dbReference type="EC" id="4.2.2.-" evidence="4"/>
<dbReference type="InterPro" id="IPR007730">
    <property type="entry name" value="SPOR-like_dom"/>
</dbReference>
<dbReference type="GO" id="GO:0008932">
    <property type="term" value="F:lytic endotransglycosylase activity"/>
    <property type="evidence" value="ECO:0007669"/>
    <property type="project" value="UniProtKB-UniRule"/>
</dbReference>
<evidence type="ECO:0000256" key="5">
    <source>
        <dbReference type="RuleBase" id="RU003495"/>
    </source>
</evidence>